<proteinExistence type="predicted"/>
<accession>A0ABP6PWR7</accession>
<reference evidence="2" key="1">
    <citation type="journal article" date="2019" name="Int. J. Syst. Evol. Microbiol.">
        <title>The Global Catalogue of Microorganisms (GCM) 10K type strain sequencing project: providing services to taxonomists for standard genome sequencing and annotation.</title>
        <authorList>
            <consortium name="The Broad Institute Genomics Platform"/>
            <consortium name="The Broad Institute Genome Sequencing Center for Infectious Disease"/>
            <person name="Wu L."/>
            <person name="Ma J."/>
        </authorList>
    </citation>
    <scope>NUCLEOTIDE SEQUENCE [LARGE SCALE GENOMIC DNA]</scope>
    <source>
        <strain evidence="2">JCM 9377</strain>
    </source>
</reference>
<sequence length="137" mass="14840">MNESRSLTSASAPAPLFPFTLLGRAIEPELGALATEVVENIRAQVSELAPLFDGPAAEQAKRAFIAHFDAIMDGSALRAPAVNGSARRAHQAFVTGAFQQNLSLSSCQGVTRHSRRYFEGSPVHWARSSTWRMPSCR</sequence>
<protein>
    <submittedName>
        <fullName evidence="1">Uncharacterized protein</fullName>
    </submittedName>
</protein>
<keyword evidence="2" id="KW-1185">Reference proteome</keyword>
<organism evidence="1 2">
    <name type="scientific">Actinocorallia longicatena</name>
    <dbReference type="NCBI Taxonomy" id="111803"/>
    <lineage>
        <taxon>Bacteria</taxon>
        <taxon>Bacillati</taxon>
        <taxon>Actinomycetota</taxon>
        <taxon>Actinomycetes</taxon>
        <taxon>Streptosporangiales</taxon>
        <taxon>Thermomonosporaceae</taxon>
        <taxon>Actinocorallia</taxon>
    </lineage>
</organism>
<gene>
    <name evidence="1" type="ORF">GCM10010468_04100</name>
</gene>
<evidence type="ECO:0000313" key="2">
    <source>
        <dbReference type="Proteomes" id="UP001501237"/>
    </source>
</evidence>
<dbReference type="EMBL" id="BAAAUV010000001">
    <property type="protein sequence ID" value="GAA3194328.1"/>
    <property type="molecule type" value="Genomic_DNA"/>
</dbReference>
<name>A0ABP6PWR7_9ACTN</name>
<dbReference type="RefSeq" id="WP_344821424.1">
    <property type="nucleotide sequence ID" value="NZ_BAAAUV010000001.1"/>
</dbReference>
<dbReference type="Proteomes" id="UP001501237">
    <property type="component" value="Unassembled WGS sequence"/>
</dbReference>
<comment type="caution">
    <text evidence="1">The sequence shown here is derived from an EMBL/GenBank/DDBJ whole genome shotgun (WGS) entry which is preliminary data.</text>
</comment>
<evidence type="ECO:0000313" key="1">
    <source>
        <dbReference type="EMBL" id="GAA3194328.1"/>
    </source>
</evidence>